<evidence type="ECO:0000313" key="5">
    <source>
        <dbReference type="Proteomes" id="UP000175744"/>
    </source>
</evidence>
<comment type="caution">
    <text evidence="4">The sequence shown here is derived from an EMBL/GenBank/DDBJ whole genome shotgun (WGS) entry which is preliminary data.</text>
</comment>
<protein>
    <submittedName>
        <fullName evidence="4">Spore germination protein B1</fullName>
    </submittedName>
</protein>
<keyword evidence="3" id="KW-0812">Transmembrane</keyword>
<dbReference type="Pfam" id="PF03323">
    <property type="entry name" value="GerA"/>
    <property type="match status" value="1"/>
</dbReference>
<reference evidence="4 5" key="1">
    <citation type="submission" date="2016-06" db="EMBL/GenBank/DDBJ databases">
        <title>Genome sequence of Clostridium acetireducens DSM 10703.</title>
        <authorList>
            <person name="Poehlein A."/>
            <person name="Fluechter S."/>
            <person name="Duerre P."/>
            <person name="Daniel R."/>
        </authorList>
    </citation>
    <scope>NUCLEOTIDE SEQUENCE [LARGE SCALE GENOMIC DNA]</scope>
    <source>
        <strain evidence="4 5">DSM 10703</strain>
    </source>
</reference>
<evidence type="ECO:0000313" key="4">
    <source>
        <dbReference type="EMBL" id="OFI06540.1"/>
    </source>
</evidence>
<feature type="transmembrane region" description="Helical" evidence="3">
    <location>
        <begin position="375"/>
        <end position="395"/>
    </location>
</feature>
<dbReference type="GO" id="GO:0016020">
    <property type="term" value="C:membrane"/>
    <property type="evidence" value="ECO:0007669"/>
    <property type="project" value="InterPro"/>
</dbReference>
<evidence type="ECO:0000256" key="1">
    <source>
        <dbReference type="ARBA" id="ARBA00005278"/>
    </source>
</evidence>
<dbReference type="STRING" id="1121290.CLAOCE_10400"/>
<feature type="transmembrane region" description="Helical" evidence="3">
    <location>
        <begin position="280"/>
        <end position="299"/>
    </location>
</feature>
<name>A0A1E8EZF1_9CLOT</name>
<feature type="transmembrane region" description="Helical" evidence="3">
    <location>
        <begin position="350"/>
        <end position="368"/>
    </location>
</feature>
<dbReference type="OrthoDB" id="9772630at2"/>
<dbReference type="Proteomes" id="UP000175744">
    <property type="component" value="Unassembled WGS sequence"/>
</dbReference>
<dbReference type="PANTHER" id="PTHR22550:SF5">
    <property type="entry name" value="LEUCINE ZIPPER PROTEIN 4"/>
    <property type="match status" value="1"/>
</dbReference>
<dbReference type="AlphaFoldDB" id="A0A1E8EZF1"/>
<feature type="transmembrane region" description="Helical" evidence="3">
    <location>
        <begin position="401"/>
        <end position="425"/>
    </location>
</feature>
<keyword evidence="3" id="KW-1133">Transmembrane helix</keyword>
<dbReference type="RefSeq" id="WP_070109971.1">
    <property type="nucleotide sequence ID" value="NZ_LZFO01000011.1"/>
</dbReference>
<accession>A0A1E8EZF1</accession>
<keyword evidence="2 3" id="KW-0472">Membrane</keyword>
<dbReference type="InterPro" id="IPR004995">
    <property type="entry name" value="Spore_Ger"/>
</dbReference>
<keyword evidence="5" id="KW-1185">Reference proteome</keyword>
<dbReference type="PANTHER" id="PTHR22550">
    <property type="entry name" value="SPORE GERMINATION PROTEIN"/>
    <property type="match status" value="1"/>
</dbReference>
<dbReference type="PIRSF" id="PIRSF005690">
    <property type="entry name" value="GerBA"/>
    <property type="match status" value="1"/>
</dbReference>
<proteinExistence type="inferred from homology"/>
<dbReference type="EMBL" id="LZFO01000011">
    <property type="protein sequence ID" value="OFI06540.1"/>
    <property type="molecule type" value="Genomic_DNA"/>
</dbReference>
<dbReference type="GO" id="GO:0009847">
    <property type="term" value="P:spore germination"/>
    <property type="evidence" value="ECO:0007669"/>
    <property type="project" value="InterPro"/>
</dbReference>
<dbReference type="PATRIC" id="fig|1121290.3.peg.1041"/>
<dbReference type="InterPro" id="IPR050768">
    <property type="entry name" value="UPF0353/GerABKA_families"/>
</dbReference>
<evidence type="ECO:0000256" key="3">
    <source>
        <dbReference type="SAM" id="Phobius"/>
    </source>
</evidence>
<evidence type="ECO:0000256" key="2">
    <source>
        <dbReference type="ARBA" id="ARBA00023136"/>
    </source>
</evidence>
<gene>
    <name evidence="4" type="primary">gerBA_1</name>
    <name evidence="4" type="ORF">CLOACE_10400</name>
</gene>
<sequence length="496" mass="56047">MSENIKYNLQENIDYLKNEFENCSDIVFKKINIGNFNSYIVYTDGMIDEYLLTEGVLKKLSTLKSNLNEVSIDSLIPIGQITKLNSLDECIEKILSGGVVLFIKGKKSSLNIMLPKYPARSIEKPEVEPTINGPKESFTETLSTNIALIRKRLLHKECKFKEINIGNYLKSKISLAYIDSLTNKHILNEVIRRLNTIKENNLLDVSYIEELIEDNPNSIYPTMQITERPDKVVASLLEGKVAILQENSPYAIIVPCFFSDLFQSPDEYYFRYFFASFLRILRYFGYVVTCFLPAFYIAITNFNQEMLPTKLLISIQNQRSGVPFPTVLEAFLMEIAFEIMREAGARLPKAIGPAISIVGGLVIGDAAVRAGLASPAIVIVIAFTAINSFLIPSILLNAPKLYLRIISIILSGILGLWGIFIVILLNLAHMASLTSFGVPYLAPISPNINETLNNITYRPPIWNLKENRLNIFSKKYDSIIRNNNNNNCQKNISRRD</sequence>
<comment type="similarity">
    <text evidence="1">Belongs to the GerABKA family.</text>
</comment>
<organism evidence="4 5">
    <name type="scientific">Clostridium acetireducens DSM 10703</name>
    <dbReference type="NCBI Taxonomy" id="1121290"/>
    <lineage>
        <taxon>Bacteria</taxon>
        <taxon>Bacillati</taxon>
        <taxon>Bacillota</taxon>
        <taxon>Clostridia</taxon>
        <taxon>Eubacteriales</taxon>
        <taxon>Clostridiaceae</taxon>
        <taxon>Clostridium</taxon>
    </lineage>
</organism>